<evidence type="ECO:0000256" key="1">
    <source>
        <dbReference type="ARBA" id="ARBA00006484"/>
    </source>
</evidence>
<protein>
    <submittedName>
        <fullName evidence="4">SDR family NAD(P)-dependent oxidoreductase</fullName>
        <ecNumber evidence="4">1.1.1.-</ecNumber>
    </submittedName>
</protein>
<dbReference type="GO" id="GO:0016491">
    <property type="term" value="F:oxidoreductase activity"/>
    <property type="evidence" value="ECO:0007669"/>
    <property type="project" value="UniProtKB-KW"/>
</dbReference>
<dbReference type="Gene3D" id="3.40.50.720">
    <property type="entry name" value="NAD(P)-binding Rossmann-like Domain"/>
    <property type="match status" value="1"/>
</dbReference>
<dbReference type="SMART" id="SM00822">
    <property type="entry name" value="PKS_KR"/>
    <property type="match status" value="1"/>
</dbReference>
<reference evidence="5" key="1">
    <citation type="journal article" date="2019" name="Int. J. Syst. Evol. Microbiol.">
        <title>The Global Catalogue of Microorganisms (GCM) 10K type strain sequencing project: providing services to taxonomists for standard genome sequencing and annotation.</title>
        <authorList>
            <consortium name="The Broad Institute Genomics Platform"/>
            <consortium name="The Broad Institute Genome Sequencing Center for Infectious Disease"/>
            <person name="Wu L."/>
            <person name="Ma J."/>
        </authorList>
    </citation>
    <scope>NUCLEOTIDE SEQUENCE [LARGE SCALE GENOMIC DNA]</scope>
    <source>
        <strain evidence="5">CCUG 54522</strain>
    </source>
</reference>
<evidence type="ECO:0000259" key="3">
    <source>
        <dbReference type="SMART" id="SM00822"/>
    </source>
</evidence>
<comment type="caution">
    <text evidence="4">The sequence shown here is derived from an EMBL/GenBank/DDBJ whole genome shotgun (WGS) entry which is preliminary data.</text>
</comment>
<dbReference type="PANTHER" id="PTHR43639">
    <property type="entry name" value="OXIDOREDUCTASE, SHORT-CHAIN DEHYDROGENASE/REDUCTASE FAMILY (AFU_ORTHOLOGUE AFUA_5G02870)"/>
    <property type="match status" value="1"/>
</dbReference>
<dbReference type="PANTHER" id="PTHR43639:SF1">
    <property type="entry name" value="SHORT-CHAIN DEHYDROGENASE_REDUCTASE FAMILY PROTEIN"/>
    <property type="match status" value="1"/>
</dbReference>
<dbReference type="PRINTS" id="PR00081">
    <property type="entry name" value="GDHRDH"/>
</dbReference>
<sequence length="257" mass="26907">MDTQTNQKIAIVTGGNRGLGRSEVLALARSGVDVLLTYRSNADEATAVVGEVEALGRRGVALRLDTTETGTFAAFADDVRRELADRWGRETFDVLVNNAGAVVNTPVGETTLEQVQPMVDVHFVGPVLLTEALLPLVADGGRIVNTSTGLARFTGDPSYSVYASMKGAIEVYTRYLAKALGPRRIAVNAIAPGATGTDFGGGYLRDSDQVRDHLSGLIAMGRVGEPDDIGAAVAALASDGMAWVTGQRIEASGGMNL</sequence>
<keyword evidence="5" id="KW-1185">Reference proteome</keyword>
<accession>A0ABW1LSG3</accession>
<keyword evidence="2 4" id="KW-0560">Oxidoreductase</keyword>
<dbReference type="Proteomes" id="UP001596135">
    <property type="component" value="Unassembled WGS sequence"/>
</dbReference>
<dbReference type="InterPro" id="IPR057326">
    <property type="entry name" value="KR_dom"/>
</dbReference>
<dbReference type="InterPro" id="IPR002347">
    <property type="entry name" value="SDR_fam"/>
</dbReference>
<comment type="similarity">
    <text evidence="1">Belongs to the short-chain dehydrogenases/reductases (SDR) family.</text>
</comment>
<dbReference type="PRINTS" id="PR00080">
    <property type="entry name" value="SDRFAMILY"/>
</dbReference>
<dbReference type="EC" id="1.1.1.-" evidence="4"/>
<feature type="domain" description="Ketoreductase" evidence="3">
    <location>
        <begin position="8"/>
        <end position="213"/>
    </location>
</feature>
<dbReference type="Pfam" id="PF13561">
    <property type="entry name" value="adh_short_C2"/>
    <property type="match status" value="1"/>
</dbReference>
<dbReference type="EMBL" id="JBHSRJ010000009">
    <property type="protein sequence ID" value="MFC6046098.1"/>
    <property type="molecule type" value="Genomic_DNA"/>
</dbReference>
<dbReference type="RefSeq" id="WP_379160500.1">
    <property type="nucleotide sequence ID" value="NZ_JBHSRJ010000009.1"/>
</dbReference>
<name>A0ABW1LSG3_9ACTN</name>
<organism evidence="4 5">
    <name type="scientific">Nocardioides hankookensis</name>
    <dbReference type="NCBI Taxonomy" id="443157"/>
    <lineage>
        <taxon>Bacteria</taxon>
        <taxon>Bacillati</taxon>
        <taxon>Actinomycetota</taxon>
        <taxon>Actinomycetes</taxon>
        <taxon>Propionibacteriales</taxon>
        <taxon>Nocardioidaceae</taxon>
        <taxon>Nocardioides</taxon>
    </lineage>
</organism>
<evidence type="ECO:0000313" key="4">
    <source>
        <dbReference type="EMBL" id="MFC6046098.1"/>
    </source>
</evidence>
<dbReference type="SUPFAM" id="SSF51735">
    <property type="entry name" value="NAD(P)-binding Rossmann-fold domains"/>
    <property type="match status" value="1"/>
</dbReference>
<proteinExistence type="inferred from homology"/>
<gene>
    <name evidence="4" type="ORF">ACFPYL_23645</name>
</gene>
<dbReference type="InterPro" id="IPR036291">
    <property type="entry name" value="NAD(P)-bd_dom_sf"/>
</dbReference>
<evidence type="ECO:0000256" key="2">
    <source>
        <dbReference type="ARBA" id="ARBA00023002"/>
    </source>
</evidence>
<evidence type="ECO:0000313" key="5">
    <source>
        <dbReference type="Proteomes" id="UP001596135"/>
    </source>
</evidence>